<proteinExistence type="predicted"/>
<dbReference type="EMBL" id="CM043023">
    <property type="protein sequence ID" value="KAI4455593.1"/>
    <property type="molecule type" value="Genomic_DNA"/>
</dbReference>
<organism evidence="1 2">
    <name type="scientific">Holotrichia oblita</name>
    <name type="common">Chafer beetle</name>
    <dbReference type="NCBI Taxonomy" id="644536"/>
    <lineage>
        <taxon>Eukaryota</taxon>
        <taxon>Metazoa</taxon>
        <taxon>Ecdysozoa</taxon>
        <taxon>Arthropoda</taxon>
        <taxon>Hexapoda</taxon>
        <taxon>Insecta</taxon>
        <taxon>Pterygota</taxon>
        <taxon>Neoptera</taxon>
        <taxon>Endopterygota</taxon>
        <taxon>Coleoptera</taxon>
        <taxon>Polyphaga</taxon>
        <taxon>Scarabaeiformia</taxon>
        <taxon>Scarabaeidae</taxon>
        <taxon>Melolonthinae</taxon>
        <taxon>Holotrichia</taxon>
    </lineage>
</organism>
<name>A0ACB9SJS9_HOLOL</name>
<gene>
    <name evidence="1" type="ORF">MML48_9g00001459</name>
</gene>
<evidence type="ECO:0000313" key="2">
    <source>
        <dbReference type="Proteomes" id="UP001056778"/>
    </source>
</evidence>
<accession>A0ACB9SJS9</accession>
<evidence type="ECO:0000313" key="1">
    <source>
        <dbReference type="EMBL" id="KAI4455593.1"/>
    </source>
</evidence>
<keyword evidence="2" id="KW-1185">Reference proteome</keyword>
<protein>
    <submittedName>
        <fullName evidence="1">Uncharacterized protein</fullName>
    </submittedName>
</protein>
<sequence length="194" mass="22476">MMRLNNLNVLAINNEERLEEMRQYNIERRVLRDTSNPFNLNEKYFIELFRLNKIMAQAVFNRISEQLNQTENPVAVPIVLKFFASLYFYATGSYQRTLGQSFNLSMVQPTISRTSEVSVPIENVLGPEWIQFPNTEEEIKRIKARFMQATGFPGVIGAIDCTHIAIVSPQEEEQNYVNRKGNHSMNVQLVSRNI</sequence>
<comment type="caution">
    <text evidence="1">The sequence shown here is derived from an EMBL/GenBank/DDBJ whole genome shotgun (WGS) entry which is preliminary data.</text>
</comment>
<dbReference type="Proteomes" id="UP001056778">
    <property type="component" value="Chromosome 9"/>
</dbReference>
<reference evidence="1" key="1">
    <citation type="submission" date="2022-04" db="EMBL/GenBank/DDBJ databases">
        <title>Chromosome-scale genome assembly of Holotrichia oblita Faldermann.</title>
        <authorList>
            <person name="Rongchong L."/>
        </authorList>
    </citation>
    <scope>NUCLEOTIDE SEQUENCE</scope>
    <source>
        <strain evidence="1">81SQS9</strain>
    </source>
</reference>